<feature type="compositionally biased region" description="Polar residues" evidence="8">
    <location>
        <begin position="636"/>
        <end position="646"/>
    </location>
</feature>
<keyword evidence="6" id="KW-0652">Protein synthesis inhibitor</keyword>
<comment type="similarity">
    <text evidence="2">Belongs to the caprin family.</text>
</comment>
<dbReference type="GO" id="GO:0030154">
    <property type="term" value="P:cell differentiation"/>
    <property type="evidence" value="ECO:0007669"/>
    <property type="project" value="UniProtKB-KW"/>
</dbReference>
<dbReference type="Pfam" id="PF12287">
    <property type="entry name" value="Caprin-1_C"/>
    <property type="match status" value="2"/>
</dbReference>
<evidence type="ECO:0000256" key="6">
    <source>
        <dbReference type="ARBA" id="ARBA00023193"/>
    </source>
</evidence>
<evidence type="ECO:0000256" key="7">
    <source>
        <dbReference type="SAM" id="Coils"/>
    </source>
</evidence>
<dbReference type="GO" id="GO:0017148">
    <property type="term" value="P:negative regulation of translation"/>
    <property type="evidence" value="ECO:0007669"/>
    <property type="project" value="UniProtKB-KW"/>
</dbReference>
<feature type="compositionally biased region" description="Polar residues" evidence="8">
    <location>
        <begin position="483"/>
        <end position="502"/>
    </location>
</feature>
<dbReference type="GO" id="GO:0005102">
    <property type="term" value="F:signaling receptor binding"/>
    <property type="evidence" value="ECO:0007669"/>
    <property type="project" value="TreeGrafter"/>
</dbReference>
<gene>
    <name evidence="11" type="primary">CAPRIN2</name>
</gene>
<dbReference type="Proteomes" id="UP000233180">
    <property type="component" value="Unassembled WGS sequence"/>
</dbReference>
<keyword evidence="3" id="KW-0963">Cytoplasm</keyword>
<protein>
    <submittedName>
        <fullName evidence="11">Caprin family member 2</fullName>
    </submittedName>
</protein>
<dbReference type="GO" id="GO:0090263">
    <property type="term" value="P:positive regulation of canonical Wnt signaling pathway"/>
    <property type="evidence" value="ECO:0007669"/>
    <property type="project" value="TreeGrafter"/>
</dbReference>
<feature type="region of interest" description="Disordered" evidence="8">
    <location>
        <begin position="613"/>
        <end position="689"/>
    </location>
</feature>
<evidence type="ECO:0000313" key="11">
    <source>
        <dbReference type="Ensembl" id="ENSRBIP00000018426.1"/>
    </source>
</evidence>
<dbReference type="AlphaFoldDB" id="A0A2K6L4K0"/>
<dbReference type="GeneTree" id="ENSGT00940000153438"/>
<accession>A0A2K6L4K0</accession>
<dbReference type="InterPro" id="IPR022070">
    <property type="entry name" value="Caprin-1_C"/>
</dbReference>
<evidence type="ECO:0000256" key="3">
    <source>
        <dbReference type="ARBA" id="ARBA00022490"/>
    </source>
</evidence>
<feature type="domain" description="Caprin-1 dimerization" evidence="10">
    <location>
        <begin position="227"/>
        <end position="286"/>
    </location>
</feature>
<evidence type="ECO:0000259" key="10">
    <source>
        <dbReference type="Pfam" id="PF18293"/>
    </source>
</evidence>
<sequence length="876" mass="98654">VSEASLGFELTSVEKNLREWSRLSREVIVWLCPSSPNFILNFPPPPSASSVSMVQLSSSPFGYQSPSGHSEEEREGNMKSAKPQVNHTQHGESQRALSPLQSTLSSAASPSQAYETYIENGLICLKHKIRNIEKKKLKLEDYKDRLKSGEQLNPDQLEAVEKYEEVLHNLEFAKELQKTFSGLSLDLLKAQKKAQRREHMLKLEAEKKKLRTILQVQYVLQNLTQEHFSKLTCPERNESLSVEDQMEQSSLYFWDLLEGSEKAVVGTTYKHLKDLLSKLLNSGYFESIPVPKNAKEKEVPLEDEMLIQSEKKTQLSKTESVKESESLMEFAQPEIQPQEFLNRRYMTEVDYSNKQGEEQPWEADYARKPNLPKRWDMLTEPDGQEKKQESFKSWESPGKHQEVSKPAVSLEQRKQDTSKLRSTLPEEQKKQEISKSKPSPSQWKQETPKSKAGYVQEEQKKQETPKLWPAQLQKEQDPKKQTPKSWTPSVQSEQNTTKSWTTPMCEEQDSKQPETPKSWENNVESQKHSLTSQSQISPKSWGVATASLIPNDQLLPRKFNTEPKDVPKPMHQPVGSSSTLPKDPVLRKEKLQDLMTQIQGTCNFMQESVLDFDKPSSAIPSSQPPSATPGSPVASKEQNLSSQSDFLQEPLQAAIPPGKQPSSLASPNPPMAKGSEQGLQSPPASSSSVTINTAPFQAMQTVFNVNAPLPPRKEQEIKESSYSPGYNQSFTTASTQTPPQCQLPSIHVEQTVHSQETAQTNVFPRPTQPFVNSRGSVRGCTRGGRLITNSYRSPGGYKGFDTYRGLPSISNGNYSQLQFQAREYSGSPYSQRDNFQQCYKRGGTSGGPRANSRANCFIMRNSLLLIKQQGGVILLR</sequence>
<evidence type="ECO:0000256" key="4">
    <source>
        <dbReference type="ARBA" id="ARBA00022782"/>
    </source>
</evidence>
<feature type="compositionally biased region" description="Basic and acidic residues" evidence="8">
    <location>
        <begin position="559"/>
        <end position="568"/>
    </location>
</feature>
<keyword evidence="4" id="KW-0221">Differentiation</keyword>
<proteinExistence type="inferred from homology"/>
<feature type="domain" description="Cytoplasmic activation/proliferation-associated protein-1 C term" evidence="9">
    <location>
        <begin position="659"/>
        <end position="850"/>
    </location>
</feature>
<evidence type="ECO:0000313" key="12">
    <source>
        <dbReference type="Proteomes" id="UP000233180"/>
    </source>
</evidence>
<feature type="coiled-coil region" evidence="7">
    <location>
        <begin position="125"/>
        <end position="152"/>
    </location>
</feature>
<reference evidence="11" key="2">
    <citation type="submission" date="2025-08" db="UniProtKB">
        <authorList>
            <consortium name="Ensembl"/>
        </authorList>
    </citation>
    <scope>IDENTIFICATION</scope>
</reference>
<evidence type="ECO:0000256" key="1">
    <source>
        <dbReference type="ARBA" id="ARBA00004496"/>
    </source>
</evidence>
<dbReference type="Ensembl" id="ENSRBIT00000042286.1">
    <property type="protein sequence ID" value="ENSRBIP00000018426.1"/>
    <property type="gene ID" value="ENSRBIG00000033178.1"/>
</dbReference>
<keyword evidence="5" id="KW-0694">RNA-binding</keyword>
<feature type="region of interest" description="Disordered" evidence="8">
    <location>
        <begin position="353"/>
        <end position="589"/>
    </location>
</feature>
<feature type="region of interest" description="Disordered" evidence="8">
    <location>
        <begin position="714"/>
        <end position="739"/>
    </location>
</feature>
<feature type="compositionally biased region" description="Polar residues" evidence="8">
    <location>
        <begin position="95"/>
        <end position="104"/>
    </location>
</feature>
<evidence type="ECO:0000256" key="8">
    <source>
        <dbReference type="SAM" id="MobiDB-lite"/>
    </source>
</evidence>
<dbReference type="Pfam" id="PF18293">
    <property type="entry name" value="Caprin-1_dimer"/>
    <property type="match status" value="1"/>
</dbReference>
<feature type="domain" description="Cytoplasmic activation/proliferation-associated protein-1 C term" evidence="9">
    <location>
        <begin position="591"/>
        <end position="655"/>
    </location>
</feature>
<comment type="subcellular location">
    <subcellularLocation>
        <location evidence="1">Cytoplasm</location>
    </subcellularLocation>
</comment>
<dbReference type="GO" id="GO:0003723">
    <property type="term" value="F:RNA binding"/>
    <property type="evidence" value="ECO:0007669"/>
    <property type="project" value="UniProtKB-KW"/>
</dbReference>
<name>A0A2K6L4K0_RHIBE</name>
<keyword evidence="7" id="KW-0175">Coiled coil</keyword>
<reference evidence="11 12" key="1">
    <citation type="submission" date="2016-06" db="EMBL/GenBank/DDBJ databases">
        <title>Genome of Rhinopithecus bieti.</title>
        <authorList>
            <person name="Wu"/>
            <person name="C.-I. and Zhang"/>
            <person name="Y."/>
        </authorList>
    </citation>
    <scope>NUCLEOTIDE SEQUENCE</scope>
</reference>
<dbReference type="PANTHER" id="PTHR22922">
    <property type="entry name" value="GPI-ANCHORED PROTEIN P137"/>
    <property type="match status" value="1"/>
</dbReference>
<dbReference type="InterPro" id="IPR028816">
    <property type="entry name" value="Caprin"/>
</dbReference>
<keyword evidence="12" id="KW-1185">Reference proteome</keyword>
<reference evidence="11" key="3">
    <citation type="submission" date="2025-09" db="UniProtKB">
        <authorList>
            <consortium name="Ensembl"/>
        </authorList>
    </citation>
    <scope>IDENTIFICATION</scope>
</reference>
<feature type="compositionally biased region" description="Polar residues" evidence="8">
    <location>
        <begin position="515"/>
        <end position="538"/>
    </location>
</feature>
<evidence type="ECO:0000256" key="5">
    <source>
        <dbReference type="ARBA" id="ARBA00022884"/>
    </source>
</evidence>
<dbReference type="InterPro" id="IPR041637">
    <property type="entry name" value="Caprin-1_dimer"/>
</dbReference>
<evidence type="ECO:0000256" key="2">
    <source>
        <dbReference type="ARBA" id="ARBA00007950"/>
    </source>
</evidence>
<dbReference type="PANTHER" id="PTHR22922:SF5">
    <property type="entry name" value="CAPRIN-2"/>
    <property type="match status" value="1"/>
</dbReference>
<feature type="compositionally biased region" description="Basic and acidic residues" evidence="8">
    <location>
        <begin position="411"/>
        <end position="435"/>
    </location>
</feature>
<evidence type="ECO:0000259" key="9">
    <source>
        <dbReference type="Pfam" id="PF12287"/>
    </source>
</evidence>
<feature type="compositionally biased region" description="Polar residues" evidence="8">
    <location>
        <begin position="677"/>
        <end position="689"/>
    </location>
</feature>
<feature type="compositionally biased region" description="Polar residues" evidence="8">
    <location>
        <begin position="720"/>
        <end position="739"/>
    </location>
</feature>
<feature type="region of interest" description="Disordered" evidence="8">
    <location>
        <begin position="60"/>
        <end position="104"/>
    </location>
</feature>
<feature type="compositionally biased region" description="Basic and acidic residues" evidence="8">
    <location>
        <begin position="373"/>
        <end position="403"/>
    </location>
</feature>
<dbReference type="GO" id="GO:0005737">
    <property type="term" value="C:cytoplasm"/>
    <property type="evidence" value="ECO:0007669"/>
    <property type="project" value="UniProtKB-SubCell"/>
</dbReference>
<organism evidence="11 12">
    <name type="scientific">Rhinopithecus bieti</name>
    <name type="common">Black snub-nosed monkey</name>
    <name type="synonym">Pygathrix bieti</name>
    <dbReference type="NCBI Taxonomy" id="61621"/>
    <lineage>
        <taxon>Eukaryota</taxon>
        <taxon>Metazoa</taxon>
        <taxon>Chordata</taxon>
        <taxon>Craniata</taxon>
        <taxon>Vertebrata</taxon>
        <taxon>Euteleostomi</taxon>
        <taxon>Mammalia</taxon>
        <taxon>Eutheria</taxon>
        <taxon>Euarchontoglires</taxon>
        <taxon>Primates</taxon>
        <taxon>Haplorrhini</taxon>
        <taxon>Catarrhini</taxon>
        <taxon>Cercopithecidae</taxon>
        <taxon>Colobinae</taxon>
        <taxon>Rhinopithecus</taxon>
    </lineage>
</organism>